<protein>
    <submittedName>
        <fullName evidence="8">MATE family efflux transporter</fullName>
    </submittedName>
</protein>
<feature type="transmembrane region" description="Helical" evidence="7">
    <location>
        <begin position="415"/>
        <end position="436"/>
    </location>
</feature>
<evidence type="ECO:0000256" key="5">
    <source>
        <dbReference type="ARBA" id="ARBA00022989"/>
    </source>
</evidence>
<evidence type="ECO:0000256" key="1">
    <source>
        <dbReference type="ARBA" id="ARBA00004429"/>
    </source>
</evidence>
<feature type="transmembrane region" description="Helical" evidence="7">
    <location>
        <begin position="314"/>
        <end position="335"/>
    </location>
</feature>
<dbReference type="AlphaFoldDB" id="A0A975YEB1"/>
<dbReference type="GO" id="GO:0042910">
    <property type="term" value="F:xenobiotic transmembrane transporter activity"/>
    <property type="evidence" value="ECO:0007669"/>
    <property type="project" value="InterPro"/>
</dbReference>
<dbReference type="Pfam" id="PF01554">
    <property type="entry name" value="MatE"/>
    <property type="match status" value="2"/>
</dbReference>
<evidence type="ECO:0000313" key="9">
    <source>
        <dbReference type="Proteomes" id="UP000693972"/>
    </source>
</evidence>
<name>A0A975YEB1_9RHOB</name>
<feature type="transmembrane region" description="Helical" evidence="7">
    <location>
        <begin position="21"/>
        <end position="42"/>
    </location>
</feature>
<dbReference type="RefSeq" id="WP_257893100.1">
    <property type="nucleotide sequence ID" value="NZ_JAIMBW010000001.1"/>
</dbReference>
<feature type="transmembrane region" description="Helical" evidence="7">
    <location>
        <begin position="195"/>
        <end position="216"/>
    </location>
</feature>
<keyword evidence="2" id="KW-0813">Transport</keyword>
<feature type="transmembrane region" description="Helical" evidence="7">
    <location>
        <begin position="270"/>
        <end position="294"/>
    </location>
</feature>
<feature type="transmembrane region" description="Helical" evidence="7">
    <location>
        <begin position="99"/>
        <end position="124"/>
    </location>
</feature>
<evidence type="ECO:0000256" key="6">
    <source>
        <dbReference type="ARBA" id="ARBA00023136"/>
    </source>
</evidence>
<feature type="transmembrane region" description="Helical" evidence="7">
    <location>
        <begin position="136"/>
        <end position="158"/>
    </location>
</feature>
<dbReference type="InterPro" id="IPR051327">
    <property type="entry name" value="MATE_MepA_subfamily"/>
</dbReference>
<proteinExistence type="predicted"/>
<keyword evidence="5 7" id="KW-1133">Transmembrane helix</keyword>
<dbReference type="EMBL" id="JAIMBW010000001">
    <property type="protein sequence ID" value="MBY4893414.1"/>
    <property type="molecule type" value="Genomic_DNA"/>
</dbReference>
<evidence type="ECO:0000256" key="2">
    <source>
        <dbReference type="ARBA" id="ARBA00022448"/>
    </source>
</evidence>
<feature type="transmembrane region" description="Helical" evidence="7">
    <location>
        <begin position="170"/>
        <end position="189"/>
    </location>
</feature>
<dbReference type="PIRSF" id="PIRSF006603">
    <property type="entry name" value="DinF"/>
    <property type="match status" value="1"/>
</dbReference>
<dbReference type="Proteomes" id="UP000693972">
    <property type="component" value="Unassembled WGS sequence"/>
</dbReference>
<evidence type="ECO:0000256" key="4">
    <source>
        <dbReference type="ARBA" id="ARBA00022692"/>
    </source>
</evidence>
<keyword evidence="9" id="KW-1185">Reference proteome</keyword>
<dbReference type="InterPro" id="IPR002528">
    <property type="entry name" value="MATE_fam"/>
</dbReference>
<dbReference type="GO" id="GO:0005886">
    <property type="term" value="C:plasma membrane"/>
    <property type="evidence" value="ECO:0007669"/>
    <property type="project" value="UniProtKB-SubCell"/>
</dbReference>
<feature type="transmembrane region" description="Helical" evidence="7">
    <location>
        <begin position="351"/>
        <end position="370"/>
    </location>
</feature>
<dbReference type="EMBL" id="CP078073">
    <property type="protein sequence ID" value="QXL86139.1"/>
    <property type="molecule type" value="Genomic_DNA"/>
</dbReference>
<keyword evidence="6 7" id="KW-0472">Membrane</keyword>
<accession>A0A975YEB1</accession>
<dbReference type="GO" id="GO:0015297">
    <property type="term" value="F:antiporter activity"/>
    <property type="evidence" value="ECO:0007669"/>
    <property type="project" value="InterPro"/>
</dbReference>
<evidence type="ECO:0000256" key="3">
    <source>
        <dbReference type="ARBA" id="ARBA00022475"/>
    </source>
</evidence>
<sequence>MAQSQAVFLEGSLFKHITVMSLTSSVGLMAVFLVDFIDMIFISMLGKEELAAAIGYAGAILFFTSSFGIGMAIAGGALVARALGAGDEALARRRAGTTLLYGVLFGSVFAAIVWLNLPALVALLGASDATQDLAVAYLRIIIPSLPLLLVGMVGGAILRAHGDARRAMMATIIGGLVNAVLDPILIFGLNLELTGAAVASVCARIAIAAVALIPIFRHHGGLAKPSLPDLRLDLSPILALAAPAILTQLATPVGQAFVTRSMAQYGEEAVAGMAIIGRLTPVAFGILFALSGAVGPIVGQNFGAGKQDRVIRTYYEAMLFTLIVVILVSAVLFFLREPIAALFNATGDARALLFLFCGPLALAFFFNGMIFVSNASFNNIGYPYTSTWVNWGRHTIGTIVPVLIFSAWLGAEGVLIGQAVGGVVFGLLSFVLIRWIMATATAAPSDEQVEPFARHSRIFALFHRHR</sequence>
<comment type="subcellular location">
    <subcellularLocation>
        <location evidence="1">Cell inner membrane</location>
        <topology evidence="1">Multi-pass membrane protein</topology>
    </subcellularLocation>
</comment>
<feature type="transmembrane region" description="Helical" evidence="7">
    <location>
        <begin position="237"/>
        <end position="258"/>
    </location>
</feature>
<keyword evidence="4 7" id="KW-0812">Transmembrane</keyword>
<reference evidence="8 9" key="1">
    <citation type="submission" date="2021-07" db="EMBL/GenBank/DDBJ databases">
        <title>Karlodiniumbacter phycospheric gen. nov., sp. nov., a phycosphere bacterium isolated from karlodinium veneficum.</title>
        <authorList>
            <person name="Peng Y."/>
            <person name="Jiang L."/>
            <person name="Lee J."/>
        </authorList>
    </citation>
    <scope>NUCLEOTIDE SEQUENCE</scope>
    <source>
        <strain evidence="8 9">N5</strain>
    </source>
</reference>
<keyword evidence="3" id="KW-1003">Cell membrane</keyword>
<dbReference type="NCBIfam" id="TIGR00797">
    <property type="entry name" value="matE"/>
    <property type="match status" value="1"/>
</dbReference>
<organism evidence="8">
    <name type="scientific">Gymnodinialimonas phycosphaerae</name>
    <dbReference type="NCBI Taxonomy" id="2841589"/>
    <lineage>
        <taxon>Bacteria</taxon>
        <taxon>Pseudomonadati</taxon>
        <taxon>Pseudomonadota</taxon>
        <taxon>Alphaproteobacteria</taxon>
        <taxon>Rhodobacterales</taxon>
        <taxon>Paracoccaceae</taxon>
        <taxon>Gymnodinialimonas</taxon>
    </lineage>
</organism>
<feature type="transmembrane region" description="Helical" evidence="7">
    <location>
        <begin position="54"/>
        <end position="79"/>
    </location>
</feature>
<feature type="transmembrane region" description="Helical" evidence="7">
    <location>
        <begin position="391"/>
        <end position="409"/>
    </location>
</feature>
<evidence type="ECO:0000256" key="7">
    <source>
        <dbReference type="SAM" id="Phobius"/>
    </source>
</evidence>
<dbReference type="PANTHER" id="PTHR43823:SF3">
    <property type="entry name" value="MULTIDRUG EXPORT PROTEIN MEPA"/>
    <property type="match status" value="1"/>
</dbReference>
<dbReference type="PANTHER" id="PTHR43823">
    <property type="entry name" value="SPORULATION PROTEIN YKVU"/>
    <property type="match status" value="1"/>
</dbReference>
<dbReference type="InterPro" id="IPR048279">
    <property type="entry name" value="MdtK-like"/>
</dbReference>
<gene>
    <name evidence="8" type="ORF">KUL25_11625</name>
</gene>
<evidence type="ECO:0000313" key="8">
    <source>
        <dbReference type="EMBL" id="QXL86139.1"/>
    </source>
</evidence>